<dbReference type="InterPro" id="IPR050121">
    <property type="entry name" value="Cytochrome_P450_monoxygenase"/>
</dbReference>
<feature type="signal peptide" evidence="10">
    <location>
        <begin position="1"/>
        <end position="17"/>
    </location>
</feature>
<dbReference type="GO" id="GO:0005506">
    <property type="term" value="F:iron ion binding"/>
    <property type="evidence" value="ECO:0007669"/>
    <property type="project" value="InterPro"/>
</dbReference>
<dbReference type="GO" id="GO:0016705">
    <property type="term" value="F:oxidoreductase activity, acting on paired donors, with incorporation or reduction of molecular oxygen"/>
    <property type="evidence" value="ECO:0007669"/>
    <property type="project" value="InterPro"/>
</dbReference>
<dbReference type="InterPro" id="IPR001128">
    <property type="entry name" value="Cyt_P450"/>
</dbReference>
<dbReference type="GO" id="GO:0004497">
    <property type="term" value="F:monooxygenase activity"/>
    <property type="evidence" value="ECO:0007669"/>
    <property type="project" value="UniProtKB-KW"/>
</dbReference>
<keyword evidence="6 8" id="KW-0408">Iron</keyword>
<dbReference type="AlphaFoldDB" id="A0A9P9XPU7"/>
<reference evidence="11" key="1">
    <citation type="submission" date="2019-01" db="EMBL/GenBank/DDBJ databases">
        <title>Colletotrichum abscissum LGMF1257.</title>
        <authorList>
            <person name="Baroncelli R."/>
        </authorList>
    </citation>
    <scope>NUCLEOTIDE SEQUENCE</scope>
    <source>
        <strain evidence="11">Ca142</strain>
    </source>
</reference>
<accession>A0A9P9XPU7</accession>
<dbReference type="Gene3D" id="1.10.630.10">
    <property type="entry name" value="Cytochrome P450"/>
    <property type="match status" value="1"/>
</dbReference>
<evidence type="ECO:0000256" key="2">
    <source>
        <dbReference type="ARBA" id="ARBA00010617"/>
    </source>
</evidence>
<gene>
    <name evidence="11" type="ORF">CABS02_02135</name>
</gene>
<dbReference type="PANTHER" id="PTHR24305:SF210">
    <property type="entry name" value="CYTOCHROME P450 MONOOXYGENASE ASQL-RELATED"/>
    <property type="match status" value="1"/>
</dbReference>
<evidence type="ECO:0000313" key="12">
    <source>
        <dbReference type="Proteomes" id="UP001056436"/>
    </source>
</evidence>
<name>A0A9P9XPU7_9PEZI</name>
<dbReference type="PRINTS" id="PR00385">
    <property type="entry name" value="P450"/>
</dbReference>
<keyword evidence="5 9" id="KW-0560">Oxidoreductase</keyword>
<sequence length="514" mass="57721">MALLGLLALAAFLGVVAKCVYNAFLHPLSRYPGPKLAGVTRAYYLFFDVRGVSHWKVKEWHEKYGEVIRIAPGELSYTSGQAWQTIYGFPNKEGTGNFEKDAQWWNKNVNGVENILTADDAGHKRMRRLQNPVFSDKALKAQESVITGYVKLLIHKLHGQASSGSAESAAVVDMNSWYNFTTFDIIGDLAFGEPFYCLRDAKWHWWLHAVFDIFQAGTYLRAARRFPSPLSEMLLLLIPRRLIKTRVAQFQFGVERVNRRLEQETDRPDFSRLTSANLNQGRLLTGSIVYYILQGSDDKGMSTEEIYAAAQVLIVAGSETTATGLTAATYLLCENPQTLAKLTSEIRNTFENEDDITIQSTAGLSYLNAAIEEALRLGPPGPGTFPRVVPDGGRMVCGQFVPAGYSVGVHHLAINRSPIHFSKHDEFHPERWLGDQKFESDQKLAAQPFSFGPRNCIGKNLAYAEIRTIIARVVWNFDMKLHADSAGWLGRQKMFTTWHKTEMKVYLSARAKSP</sequence>
<evidence type="ECO:0000256" key="6">
    <source>
        <dbReference type="ARBA" id="ARBA00023004"/>
    </source>
</evidence>
<comment type="caution">
    <text evidence="11">The sequence shown here is derived from an EMBL/GenBank/DDBJ whole genome shotgun (WGS) entry which is preliminary data.</text>
</comment>
<dbReference type="Pfam" id="PF00067">
    <property type="entry name" value="p450"/>
    <property type="match status" value="1"/>
</dbReference>
<feature type="chain" id="PRO_5040236820" evidence="10">
    <location>
        <begin position="18"/>
        <end position="514"/>
    </location>
</feature>
<dbReference type="SUPFAM" id="SSF48264">
    <property type="entry name" value="Cytochrome P450"/>
    <property type="match status" value="1"/>
</dbReference>
<dbReference type="PANTHER" id="PTHR24305">
    <property type="entry name" value="CYTOCHROME P450"/>
    <property type="match status" value="1"/>
</dbReference>
<proteinExistence type="inferred from homology"/>
<evidence type="ECO:0000256" key="10">
    <source>
        <dbReference type="SAM" id="SignalP"/>
    </source>
</evidence>
<dbReference type="GO" id="GO:0009403">
    <property type="term" value="P:toxin biosynthetic process"/>
    <property type="evidence" value="ECO:0007669"/>
    <property type="project" value="UniProtKB-ARBA"/>
</dbReference>
<evidence type="ECO:0000313" key="11">
    <source>
        <dbReference type="EMBL" id="KAI3557476.1"/>
    </source>
</evidence>
<comment type="similarity">
    <text evidence="2 9">Belongs to the cytochrome P450 family.</text>
</comment>
<evidence type="ECO:0000256" key="1">
    <source>
        <dbReference type="ARBA" id="ARBA00001971"/>
    </source>
</evidence>
<evidence type="ECO:0000256" key="9">
    <source>
        <dbReference type="RuleBase" id="RU000461"/>
    </source>
</evidence>
<evidence type="ECO:0000256" key="8">
    <source>
        <dbReference type="PIRSR" id="PIRSR602401-1"/>
    </source>
</evidence>
<dbReference type="GO" id="GO:0020037">
    <property type="term" value="F:heme binding"/>
    <property type="evidence" value="ECO:0007669"/>
    <property type="project" value="InterPro"/>
</dbReference>
<keyword evidence="4 8" id="KW-0479">Metal-binding</keyword>
<evidence type="ECO:0000256" key="4">
    <source>
        <dbReference type="ARBA" id="ARBA00022723"/>
    </source>
</evidence>
<dbReference type="InterPro" id="IPR017972">
    <property type="entry name" value="Cyt_P450_CS"/>
</dbReference>
<dbReference type="Proteomes" id="UP001056436">
    <property type="component" value="Unassembled WGS sequence"/>
</dbReference>
<evidence type="ECO:0000256" key="3">
    <source>
        <dbReference type="ARBA" id="ARBA00022617"/>
    </source>
</evidence>
<keyword evidence="3 8" id="KW-0349">Heme</keyword>
<keyword evidence="7 9" id="KW-0503">Monooxygenase</keyword>
<evidence type="ECO:0000256" key="7">
    <source>
        <dbReference type="ARBA" id="ARBA00023033"/>
    </source>
</evidence>
<dbReference type="PROSITE" id="PS00086">
    <property type="entry name" value="CYTOCHROME_P450"/>
    <property type="match status" value="1"/>
</dbReference>
<dbReference type="InterPro" id="IPR036396">
    <property type="entry name" value="Cyt_P450_sf"/>
</dbReference>
<dbReference type="FunFam" id="1.10.630.10:FF:000047">
    <property type="entry name" value="Cytochrome P450 monooxygenase"/>
    <property type="match status" value="1"/>
</dbReference>
<keyword evidence="10" id="KW-0732">Signal</keyword>
<comment type="cofactor">
    <cofactor evidence="1 8">
        <name>heme</name>
        <dbReference type="ChEBI" id="CHEBI:30413"/>
    </cofactor>
</comment>
<protein>
    <submittedName>
        <fullName evidence="11">Cytochrome P450</fullName>
    </submittedName>
</protein>
<dbReference type="InterPro" id="IPR002401">
    <property type="entry name" value="Cyt_P450_E_grp-I"/>
</dbReference>
<evidence type="ECO:0000256" key="5">
    <source>
        <dbReference type="ARBA" id="ARBA00023002"/>
    </source>
</evidence>
<dbReference type="PRINTS" id="PR00463">
    <property type="entry name" value="EP450I"/>
</dbReference>
<organism evidence="11 12">
    <name type="scientific">Colletotrichum abscissum</name>
    <dbReference type="NCBI Taxonomy" id="1671311"/>
    <lineage>
        <taxon>Eukaryota</taxon>
        <taxon>Fungi</taxon>
        <taxon>Dikarya</taxon>
        <taxon>Ascomycota</taxon>
        <taxon>Pezizomycotina</taxon>
        <taxon>Sordariomycetes</taxon>
        <taxon>Hypocreomycetidae</taxon>
        <taxon>Glomerellales</taxon>
        <taxon>Glomerellaceae</taxon>
        <taxon>Colletotrichum</taxon>
        <taxon>Colletotrichum acutatum species complex</taxon>
    </lineage>
</organism>
<dbReference type="OrthoDB" id="1470350at2759"/>
<keyword evidence="12" id="KW-1185">Reference proteome</keyword>
<dbReference type="EMBL" id="SDAQ01000007">
    <property type="protein sequence ID" value="KAI3557476.1"/>
    <property type="molecule type" value="Genomic_DNA"/>
</dbReference>
<feature type="binding site" description="axial binding residue" evidence="8">
    <location>
        <position position="456"/>
    </location>
    <ligand>
        <name>heme</name>
        <dbReference type="ChEBI" id="CHEBI:30413"/>
    </ligand>
    <ligandPart>
        <name>Fe</name>
        <dbReference type="ChEBI" id="CHEBI:18248"/>
    </ligandPart>
</feature>
<dbReference type="CDD" id="cd11058">
    <property type="entry name" value="CYP60B-like"/>
    <property type="match status" value="1"/>
</dbReference>